<name>A0A8D0CFR3_SCLFO</name>
<dbReference type="OrthoDB" id="10069930at2759"/>
<protein>
    <submittedName>
        <fullName evidence="2">Uncharacterized protein</fullName>
    </submittedName>
</protein>
<organism evidence="2 3">
    <name type="scientific">Scleropages formosus</name>
    <name type="common">Asian bonytongue</name>
    <name type="synonym">Osteoglossum formosum</name>
    <dbReference type="NCBI Taxonomy" id="113540"/>
    <lineage>
        <taxon>Eukaryota</taxon>
        <taxon>Metazoa</taxon>
        <taxon>Chordata</taxon>
        <taxon>Craniata</taxon>
        <taxon>Vertebrata</taxon>
        <taxon>Euteleostomi</taxon>
        <taxon>Actinopterygii</taxon>
        <taxon>Neopterygii</taxon>
        <taxon>Teleostei</taxon>
        <taxon>Osteoglossocephala</taxon>
        <taxon>Osteoglossomorpha</taxon>
        <taxon>Osteoglossiformes</taxon>
        <taxon>Osteoglossidae</taxon>
        <taxon>Scleropages</taxon>
    </lineage>
</organism>
<proteinExistence type="predicted"/>
<dbReference type="Ensembl" id="ENSSFOT00015076569.1">
    <property type="protein sequence ID" value="ENSSFOP00015067437.1"/>
    <property type="gene ID" value="ENSSFOG00015025667.1"/>
</dbReference>
<feature type="compositionally biased region" description="Low complexity" evidence="1">
    <location>
        <begin position="139"/>
        <end position="155"/>
    </location>
</feature>
<sequence>DPRSQPALSPAPLCPCHLEGYARGGRDRYGPPARTDYRLIVENLSSRCSWQDLKVREPRGRCRDGFLFVAVCAGAGCFHRGGLTDVTVEVGCSRGQTTCARQARSRTPIRTRAAGTRAALSRSSMAPKSTAGRSGLSRTGPGADAGAPTPAAAPGGKRRLRSLGMPRCARSATFTLR</sequence>
<reference evidence="2" key="2">
    <citation type="submission" date="2025-08" db="UniProtKB">
        <authorList>
            <consortium name="Ensembl"/>
        </authorList>
    </citation>
    <scope>IDENTIFICATION</scope>
</reference>
<evidence type="ECO:0000256" key="1">
    <source>
        <dbReference type="SAM" id="MobiDB-lite"/>
    </source>
</evidence>
<keyword evidence="3" id="KW-1185">Reference proteome</keyword>
<accession>A0A8D0CFR3</accession>
<reference evidence="2" key="3">
    <citation type="submission" date="2025-09" db="UniProtKB">
        <authorList>
            <consortium name="Ensembl"/>
        </authorList>
    </citation>
    <scope>IDENTIFICATION</scope>
</reference>
<evidence type="ECO:0000313" key="2">
    <source>
        <dbReference type="Ensembl" id="ENSSFOP00015067437.1"/>
    </source>
</evidence>
<feature type="region of interest" description="Disordered" evidence="1">
    <location>
        <begin position="104"/>
        <end position="164"/>
    </location>
</feature>
<reference evidence="2 3" key="1">
    <citation type="submission" date="2019-04" db="EMBL/GenBank/DDBJ databases">
        <authorList>
            <consortium name="Wellcome Sanger Institute Data Sharing"/>
        </authorList>
    </citation>
    <scope>NUCLEOTIDE SEQUENCE [LARGE SCALE GENOMIC DNA]</scope>
</reference>
<dbReference type="AlphaFoldDB" id="A0A8D0CFR3"/>
<dbReference type="Proteomes" id="UP000694397">
    <property type="component" value="Chromosome 23"/>
</dbReference>
<evidence type="ECO:0000313" key="3">
    <source>
        <dbReference type="Proteomes" id="UP000694397"/>
    </source>
</evidence>